<dbReference type="InterPro" id="IPR003462">
    <property type="entry name" value="ODC_Mu_crystall"/>
</dbReference>
<dbReference type="InterPro" id="IPR036291">
    <property type="entry name" value="NAD(P)-bd_dom_sf"/>
</dbReference>
<accession>F3ZU70</accession>
<dbReference type="HOGENOM" id="CLU_042088_1_2_10"/>
<dbReference type="Gene3D" id="3.40.50.720">
    <property type="entry name" value="NAD(P)-binding Rossmann-like Domain"/>
    <property type="match status" value="1"/>
</dbReference>
<dbReference type="InterPro" id="IPR023401">
    <property type="entry name" value="ODC_N"/>
</dbReference>
<reference evidence="1 2" key="1">
    <citation type="journal article" date="2011" name="Stand. Genomic Sci.">
        <title>Non-contiguous finished genome sequence of Bacteroides coprosuis type strain (PC139).</title>
        <authorList>
            <person name="Land M."/>
            <person name="Held B."/>
            <person name="Gronow S."/>
            <person name="Abt B."/>
            <person name="Lucas S."/>
            <person name="Del Rio T.G."/>
            <person name="Nolan M."/>
            <person name="Tice H."/>
            <person name="Cheng J.F."/>
            <person name="Pitluck S."/>
            <person name="Liolios K."/>
            <person name="Pagani I."/>
            <person name="Ivanova N."/>
            <person name="Mavromatis K."/>
            <person name="Mikhailova N."/>
            <person name="Pati A."/>
            <person name="Tapia R."/>
            <person name="Han C."/>
            <person name="Goodwin L."/>
            <person name="Chen A."/>
            <person name="Palaniappan K."/>
            <person name="Hauser L."/>
            <person name="Brambilla E.M."/>
            <person name="Rohde M."/>
            <person name="Goker M."/>
            <person name="Detter J.C."/>
            <person name="Woyke T."/>
            <person name="Bristow J."/>
            <person name="Eisen J.A."/>
            <person name="Markowitz V."/>
            <person name="Hugenholtz P."/>
            <person name="Kyrpides N.C."/>
            <person name="Klenk H.P."/>
            <person name="Lapidus A."/>
        </authorList>
    </citation>
    <scope>NUCLEOTIDE SEQUENCE</scope>
    <source>
        <strain evidence="1 2">DSM 18011</strain>
    </source>
</reference>
<protein>
    <submittedName>
        <fullName evidence="1">Ornithine cyclodeaminase/mu-crystallin</fullName>
    </submittedName>
</protein>
<dbReference type="OrthoDB" id="9792005at2"/>
<dbReference type="STRING" id="679937.Bcop_1109"/>
<keyword evidence="2" id="KW-1185">Reference proteome</keyword>
<dbReference type="eggNOG" id="COG2423">
    <property type="taxonomic scope" value="Bacteria"/>
</dbReference>
<dbReference type="PIRSF" id="PIRSF001439">
    <property type="entry name" value="CryM"/>
    <property type="match status" value="1"/>
</dbReference>
<dbReference type="Gene3D" id="3.30.1780.10">
    <property type="entry name" value="ornithine cyclodeaminase, domain 1"/>
    <property type="match status" value="1"/>
</dbReference>
<name>F3ZU70_9BACE</name>
<dbReference type="EMBL" id="CM001167">
    <property type="protein sequence ID" value="EGJ71315.1"/>
    <property type="molecule type" value="Genomic_DNA"/>
</dbReference>
<evidence type="ECO:0000313" key="2">
    <source>
        <dbReference type="Proteomes" id="UP000018439"/>
    </source>
</evidence>
<organism evidence="1 2">
    <name type="scientific">Bacteroides coprosuis DSM 18011</name>
    <dbReference type="NCBI Taxonomy" id="679937"/>
    <lineage>
        <taxon>Bacteria</taxon>
        <taxon>Pseudomonadati</taxon>
        <taxon>Bacteroidota</taxon>
        <taxon>Bacteroidia</taxon>
        <taxon>Bacteroidales</taxon>
        <taxon>Bacteroidaceae</taxon>
        <taxon>Bacteroides</taxon>
    </lineage>
</organism>
<evidence type="ECO:0000313" key="1">
    <source>
        <dbReference type="EMBL" id="EGJ71315.1"/>
    </source>
</evidence>
<dbReference type="NCBIfam" id="NF005603">
    <property type="entry name" value="PRK07340.1"/>
    <property type="match status" value="1"/>
</dbReference>
<dbReference type="PANTHER" id="PTHR13812:SF19">
    <property type="entry name" value="KETIMINE REDUCTASE MU-CRYSTALLIN"/>
    <property type="match status" value="1"/>
</dbReference>
<dbReference type="GO" id="GO:0005737">
    <property type="term" value="C:cytoplasm"/>
    <property type="evidence" value="ECO:0007669"/>
    <property type="project" value="TreeGrafter"/>
</dbReference>
<dbReference type="Proteomes" id="UP000018439">
    <property type="component" value="Chromosome"/>
</dbReference>
<sequence length="305" mass="33314">MKYFDIQETKKLLPFTKLVSAIEKAAIDYAKGTISSPTRLVTPIESGVMLAMPASAPDIAMTKLINICPENPSMGLRTINGELIIWDVNTGIPEYILDAPTVTARRTAAVSMLGVKLLAKKTSIFALYGNGDQASNHTEAIAHLYPNSTLYIIGRNMDNATQYCKERENLPLTLIPATQLPDEVDVVITTTTSPTPVYFDMARPERLVIGVGVFQPEKAEIEASVVRNSLIFVDDIQSALEEAGDILQAGVDWNEVLPLTDAIQTDINLLNTSNRPIFFKSVGCAAWDLAACRVAKRILESKTTD</sequence>
<dbReference type="SUPFAM" id="SSF51735">
    <property type="entry name" value="NAD(P)-binding Rossmann-fold domains"/>
    <property type="match status" value="1"/>
</dbReference>
<dbReference type="GO" id="GO:0042562">
    <property type="term" value="F:hormone binding"/>
    <property type="evidence" value="ECO:0007669"/>
    <property type="project" value="TreeGrafter"/>
</dbReference>
<proteinExistence type="predicted"/>
<dbReference type="AlphaFoldDB" id="F3ZU70"/>
<dbReference type="Pfam" id="PF02423">
    <property type="entry name" value="OCD_Mu_crystall"/>
    <property type="match status" value="1"/>
</dbReference>
<gene>
    <name evidence="1" type="ORF">Bcop_1109</name>
</gene>
<dbReference type="PANTHER" id="PTHR13812">
    <property type="entry name" value="KETIMINE REDUCTASE MU-CRYSTALLIN"/>
    <property type="match status" value="1"/>
</dbReference>